<dbReference type="Pfam" id="PF14106">
    <property type="entry name" value="DUF4279"/>
    <property type="match status" value="1"/>
</dbReference>
<accession>A0A3N2DXK3</accession>
<organism evidence="1 2">
    <name type="scientific">Sinobacterium caligoides</name>
    <dbReference type="NCBI Taxonomy" id="933926"/>
    <lineage>
        <taxon>Bacteria</taxon>
        <taxon>Pseudomonadati</taxon>
        <taxon>Pseudomonadota</taxon>
        <taxon>Gammaproteobacteria</taxon>
        <taxon>Cellvibrionales</taxon>
        <taxon>Spongiibacteraceae</taxon>
        <taxon>Sinobacterium</taxon>
    </lineage>
</organism>
<dbReference type="Proteomes" id="UP000275394">
    <property type="component" value="Unassembled WGS sequence"/>
</dbReference>
<name>A0A3N2DXK3_9GAMM</name>
<dbReference type="InterPro" id="IPR025459">
    <property type="entry name" value="DUF4279"/>
</dbReference>
<sequence>MSQRKFALIDRAQHCVRTYATLRIYPQHINSASVDEFMGIKATKIWSQADGKPFDGWFLTTRGEIDSNDTTEHIQYLLDIVRPKRKHIVDVIAGGGTVNIINFWHSDGQGGPGLSSHIISQMAELSIEVDWNVYMG</sequence>
<proteinExistence type="predicted"/>
<protein>
    <submittedName>
        <fullName evidence="1">Uncharacterized protein DUF4279</fullName>
    </submittedName>
</protein>
<gene>
    <name evidence="1" type="ORF">EDC56_0057</name>
</gene>
<evidence type="ECO:0000313" key="1">
    <source>
        <dbReference type="EMBL" id="ROS04551.1"/>
    </source>
</evidence>
<dbReference type="OrthoDB" id="7064823at2"/>
<evidence type="ECO:0000313" key="2">
    <source>
        <dbReference type="Proteomes" id="UP000275394"/>
    </source>
</evidence>
<keyword evidence="2" id="KW-1185">Reference proteome</keyword>
<reference evidence="1 2" key="1">
    <citation type="submission" date="2018-11" db="EMBL/GenBank/DDBJ databases">
        <title>Genomic Encyclopedia of Type Strains, Phase IV (KMG-IV): sequencing the most valuable type-strain genomes for metagenomic binning, comparative biology and taxonomic classification.</title>
        <authorList>
            <person name="Goeker M."/>
        </authorList>
    </citation>
    <scope>NUCLEOTIDE SEQUENCE [LARGE SCALE GENOMIC DNA]</scope>
    <source>
        <strain evidence="1 2">DSM 100316</strain>
    </source>
</reference>
<dbReference type="AlphaFoldDB" id="A0A3N2DXK3"/>
<dbReference type="EMBL" id="RKHR01000003">
    <property type="protein sequence ID" value="ROS04551.1"/>
    <property type="molecule type" value="Genomic_DNA"/>
</dbReference>
<comment type="caution">
    <text evidence="1">The sequence shown here is derived from an EMBL/GenBank/DDBJ whole genome shotgun (WGS) entry which is preliminary data.</text>
</comment>
<dbReference type="RefSeq" id="WP_123710544.1">
    <property type="nucleotide sequence ID" value="NZ_RKHR01000003.1"/>
</dbReference>